<dbReference type="InterPro" id="IPR012856">
    <property type="entry name" value="DAP_B_dom"/>
</dbReference>
<proteinExistence type="inferred from homology"/>
<evidence type="ECO:0000259" key="4">
    <source>
        <dbReference type="Pfam" id="PF07930"/>
    </source>
</evidence>
<feature type="domain" description="D-aminopeptidase" evidence="4">
    <location>
        <begin position="354"/>
        <end position="532"/>
    </location>
</feature>
<dbReference type="Gene3D" id="3.40.710.10">
    <property type="entry name" value="DD-peptidase/beta-lactamase superfamily"/>
    <property type="match status" value="1"/>
</dbReference>
<dbReference type="SUPFAM" id="SSF50886">
    <property type="entry name" value="D-aminopeptidase, middle and C-terminal domains"/>
    <property type="match status" value="2"/>
</dbReference>
<organism evidence="5 6">
    <name type="scientific">Colletotrichum trifolii</name>
    <dbReference type="NCBI Taxonomy" id="5466"/>
    <lineage>
        <taxon>Eukaryota</taxon>
        <taxon>Fungi</taxon>
        <taxon>Dikarya</taxon>
        <taxon>Ascomycota</taxon>
        <taxon>Pezizomycotina</taxon>
        <taxon>Sordariomycetes</taxon>
        <taxon>Hypocreomycetidae</taxon>
        <taxon>Glomerellales</taxon>
        <taxon>Glomerellaceae</taxon>
        <taxon>Colletotrichum</taxon>
        <taxon>Colletotrichum orbiculare species complex</taxon>
    </lineage>
</organism>
<keyword evidence="1 5" id="KW-0378">Hydrolase</keyword>
<evidence type="ECO:0000256" key="1">
    <source>
        <dbReference type="ARBA" id="ARBA00022438"/>
    </source>
</evidence>
<dbReference type="InterPro" id="IPR050491">
    <property type="entry name" value="AmpC-like"/>
</dbReference>
<dbReference type="InterPro" id="IPR012338">
    <property type="entry name" value="Beta-lactam/transpept-like"/>
</dbReference>
<dbReference type="PANTHER" id="PTHR46825">
    <property type="entry name" value="D-ALANYL-D-ALANINE-CARBOXYPEPTIDASE/ENDOPEPTIDASE AMPH"/>
    <property type="match status" value="1"/>
</dbReference>
<evidence type="ECO:0000256" key="2">
    <source>
        <dbReference type="ARBA" id="ARBA00038215"/>
    </source>
</evidence>
<dbReference type="EMBL" id="RYZW01000067">
    <property type="protein sequence ID" value="TDZ53691.1"/>
    <property type="molecule type" value="Genomic_DNA"/>
</dbReference>
<dbReference type="SUPFAM" id="SSF56601">
    <property type="entry name" value="beta-lactamase/transpeptidase-like"/>
    <property type="match status" value="1"/>
</dbReference>
<feature type="domain" description="Beta-lactamase-related" evidence="3">
    <location>
        <begin position="20"/>
        <end position="337"/>
    </location>
</feature>
<evidence type="ECO:0000313" key="6">
    <source>
        <dbReference type="Proteomes" id="UP000295703"/>
    </source>
</evidence>
<keyword evidence="1 5" id="KW-0031">Aminopeptidase</keyword>
<comment type="caution">
    <text evidence="5">The sequence shown here is derived from an EMBL/GenBank/DDBJ whole genome shotgun (WGS) entry which is preliminary data.</text>
</comment>
<protein>
    <submittedName>
        <fullName evidence="5">D-aminopeptidase</fullName>
    </submittedName>
</protein>
<dbReference type="InterPro" id="IPR027279">
    <property type="entry name" value="D_amino_pept/lipop_sf"/>
</dbReference>
<name>A0A4R8RBE9_COLTR</name>
<comment type="similarity">
    <text evidence="2">Belongs to the peptidase S12 family.</text>
</comment>
<dbReference type="Pfam" id="PF00144">
    <property type="entry name" value="Beta-lactamase"/>
    <property type="match status" value="1"/>
</dbReference>
<dbReference type="PANTHER" id="PTHR46825:SF9">
    <property type="entry name" value="BETA-LACTAMASE-RELATED DOMAIN-CONTAINING PROTEIN"/>
    <property type="match status" value="1"/>
</dbReference>
<dbReference type="AlphaFoldDB" id="A0A4R8RBE9"/>
<gene>
    <name evidence="5" type="primary">dap</name>
    <name evidence="5" type="ORF">CTRI78_v006807</name>
</gene>
<dbReference type="Proteomes" id="UP000295703">
    <property type="component" value="Unassembled WGS sequence"/>
</dbReference>
<dbReference type="NCBIfam" id="NF009622">
    <property type="entry name" value="PRK13128.1"/>
    <property type="match status" value="1"/>
</dbReference>
<accession>A0A4R8RBE9</accession>
<dbReference type="Pfam" id="PF07930">
    <property type="entry name" value="DAP_B"/>
    <property type="match status" value="1"/>
</dbReference>
<keyword evidence="6" id="KW-1185">Reference proteome</keyword>
<evidence type="ECO:0000313" key="5">
    <source>
        <dbReference type="EMBL" id="TDZ53691.1"/>
    </source>
</evidence>
<dbReference type="Gene3D" id="2.40.128.50">
    <property type="match status" value="2"/>
</dbReference>
<dbReference type="GO" id="GO:0004177">
    <property type="term" value="F:aminopeptidase activity"/>
    <property type="evidence" value="ECO:0007669"/>
    <property type="project" value="UniProtKB-KW"/>
</dbReference>
<sequence length="535" mass="58597">MTVSREAAEQALETIPSRVRGTGGAVAILKDGELIGQSVWGYANIARRIPMSADTLLPICSISKQMLCALMYDLEHNPPASLAGKGDVKEAFYSKLAELLPRSLTQDTGLTIDHLSNNQSGIRDYWALTVLWGAQPEDRFSIDDHSAPMMERLKSFHFEPGTQYSYANTNFHILGRVVEQVTGESIGSLLEQRIFRPAGMKTAKLVADTAKLPSPCVGYEGDEQRGFIPADNKIEWAGDAGVVASLNDMIAYEQYLNTLLDDKNSWYAAAQVPPSYKDGTSATYNQGLGRGNIEHVKFIGHSGGLRGFRLFRVNVPEERLSVVVLLNHETSSAPPADEIIRSLLGLKRKEVEPVEADPAWFGTFLDEETQLAITVSQGVKGRVVVYYTGSPEPVVLTDSTHAESPGMKAEIVGDQLRIRRLKENKEIMASRLEAGGKVDHAAFHGDFYCAEIESTFHCVNQGGMLFGSFDGFLGQGPVHLMRHISKDIWALVCPRGMDAPAPGDWTVVFHRGDDGAVKGATLGCWLARKLEFSRA</sequence>
<dbReference type="InterPro" id="IPR001466">
    <property type="entry name" value="Beta-lactam-related"/>
</dbReference>
<reference evidence="5 6" key="1">
    <citation type="submission" date="2018-12" db="EMBL/GenBank/DDBJ databases">
        <title>Genome sequence and assembly of Colletotrichum trifolii.</title>
        <authorList>
            <person name="Gan P."/>
            <person name="Shirasu K."/>
        </authorList>
    </citation>
    <scope>NUCLEOTIDE SEQUENCE [LARGE SCALE GENOMIC DNA]</scope>
    <source>
        <strain evidence="5 6">543-2</strain>
    </source>
</reference>
<evidence type="ECO:0000259" key="3">
    <source>
        <dbReference type="Pfam" id="PF00144"/>
    </source>
</evidence>
<keyword evidence="1 5" id="KW-0645">Protease</keyword>